<accession>A0A9X1HX17</accession>
<feature type="region of interest" description="Disordered" evidence="1">
    <location>
        <begin position="71"/>
        <end position="96"/>
    </location>
</feature>
<reference evidence="2" key="1">
    <citation type="submission" date="2021-09" db="EMBL/GenBank/DDBJ databases">
        <title>Fulvivirga sp. isolated from coastal sediment.</title>
        <authorList>
            <person name="Yu H."/>
        </authorList>
    </citation>
    <scope>NUCLEOTIDE SEQUENCE</scope>
    <source>
        <strain evidence="2">1062</strain>
    </source>
</reference>
<evidence type="ECO:0000313" key="2">
    <source>
        <dbReference type="EMBL" id="MCA6078623.1"/>
    </source>
</evidence>
<evidence type="ECO:0008006" key="4">
    <source>
        <dbReference type="Google" id="ProtNLM"/>
    </source>
</evidence>
<keyword evidence="3" id="KW-1185">Reference proteome</keyword>
<name>A0A9X1HX17_9BACT</name>
<proteinExistence type="predicted"/>
<dbReference type="Proteomes" id="UP001139409">
    <property type="component" value="Unassembled WGS sequence"/>
</dbReference>
<gene>
    <name evidence="2" type="ORF">LDX50_27365</name>
</gene>
<sequence length="96" mass="11105">MNRVIKSLENLSPELRKIFKKQYPDGFEDSIMRITNQKNEPIFVVPLNTDDTNYLIKIAMVRNSDGEYDLDVENDEIDNDDDPAFGVDDDDADFDD</sequence>
<organism evidence="2 3">
    <name type="scientific">Fulvivirga sedimenti</name>
    <dbReference type="NCBI Taxonomy" id="2879465"/>
    <lineage>
        <taxon>Bacteria</taxon>
        <taxon>Pseudomonadati</taxon>
        <taxon>Bacteroidota</taxon>
        <taxon>Cytophagia</taxon>
        <taxon>Cytophagales</taxon>
        <taxon>Fulvivirgaceae</taxon>
        <taxon>Fulvivirga</taxon>
    </lineage>
</organism>
<comment type="caution">
    <text evidence="2">The sequence shown here is derived from an EMBL/GenBank/DDBJ whole genome shotgun (WGS) entry which is preliminary data.</text>
</comment>
<dbReference type="RefSeq" id="WP_225699479.1">
    <property type="nucleotide sequence ID" value="NZ_JAIXNE010000006.1"/>
</dbReference>
<dbReference type="AlphaFoldDB" id="A0A9X1HX17"/>
<evidence type="ECO:0000256" key="1">
    <source>
        <dbReference type="SAM" id="MobiDB-lite"/>
    </source>
</evidence>
<protein>
    <recommendedName>
        <fullName evidence="4">DNA primase</fullName>
    </recommendedName>
</protein>
<evidence type="ECO:0000313" key="3">
    <source>
        <dbReference type="Proteomes" id="UP001139409"/>
    </source>
</evidence>
<dbReference type="EMBL" id="JAIXNE010000006">
    <property type="protein sequence ID" value="MCA6078623.1"/>
    <property type="molecule type" value="Genomic_DNA"/>
</dbReference>